<accession>A0A5N1IJ02</accession>
<feature type="coiled-coil region" evidence="1">
    <location>
        <begin position="452"/>
        <end position="479"/>
    </location>
</feature>
<feature type="compositionally biased region" description="Polar residues" evidence="2">
    <location>
        <begin position="22"/>
        <end position="36"/>
    </location>
</feature>
<gene>
    <name evidence="3" type="ORF">F0P94_18255</name>
</gene>
<sequence length="628" mass="73817">MHEVIPEIMPGQRADEELVSPAASTQTAGVTGTPNAGTPVAGTEKFEVPSEEETFIDTDYAAMSAPELERQLMALLKKPDNRKNYRQVNAMYREYELKVAAEKNDALERFVAEGGTADDFEYRLSPERQQLEKAMQQFREGRMRDQRSEEEQKIKNLQRKQELIAELREVVEAAETKTSADKMKAIQEEWKAIGPVPQNESQQLWNSYHALLDIFYNNRSIYFELKELDRKRNLDAKLQLVTRAEALSENPSINASLQELRHLHEEWKNIGPVPNDQRDAIWNRFIQASEKVHERKKEFLAGRREQETANLEKKTEVLNRLEAFQNYNTDRINDWRDKTDEIQKIKEEWDAIGLVPKENADAINKRFWGIYKAFFHNKNQFFKALDEQKMQNLRLKTELCEQAEAVKNSTDWDATKEQLIQLQKKWKTIGRVPDKYSDKIWERFRAACNEFFDRRQAEAQNKEAELDKLSSEKINYLDELTERLAPHMHPQAGNLETLHEMVARWRGFDTTTTRVNARAEEKFYSLMERYLDTIPELTNEQKNDVLFKLQLNRLKGGPDASTKLHQKEQSIRKEIGQLENDIRTLKTNIEFFARSKNAEKLREEYQARTDEAHHRIEMLHKQLRELRS</sequence>
<dbReference type="InterPro" id="IPR007139">
    <property type="entry name" value="DUF349"/>
</dbReference>
<organism evidence="3 4">
    <name type="scientific">Adhaeribacter soli</name>
    <dbReference type="NCBI Taxonomy" id="2607655"/>
    <lineage>
        <taxon>Bacteria</taxon>
        <taxon>Pseudomonadati</taxon>
        <taxon>Bacteroidota</taxon>
        <taxon>Cytophagia</taxon>
        <taxon>Cytophagales</taxon>
        <taxon>Hymenobacteraceae</taxon>
        <taxon>Adhaeribacter</taxon>
    </lineage>
</organism>
<name>A0A5N1IJ02_9BACT</name>
<evidence type="ECO:0000256" key="2">
    <source>
        <dbReference type="SAM" id="MobiDB-lite"/>
    </source>
</evidence>
<proteinExistence type="predicted"/>
<evidence type="ECO:0000256" key="1">
    <source>
        <dbReference type="SAM" id="Coils"/>
    </source>
</evidence>
<keyword evidence="4" id="KW-1185">Reference proteome</keyword>
<feature type="region of interest" description="Disordered" evidence="2">
    <location>
        <begin position="1"/>
        <end position="42"/>
    </location>
</feature>
<dbReference type="Pfam" id="PF03993">
    <property type="entry name" value="DUF349"/>
    <property type="match status" value="5"/>
</dbReference>
<protein>
    <submittedName>
        <fullName evidence="3">DUF349 domain-containing protein</fullName>
    </submittedName>
</protein>
<comment type="caution">
    <text evidence="3">The sequence shown here is derived from an EMBL/GenBank/DDBJ whole genome shotgun (WGS) entry which is preliminary data.</text>
</comment>
<dbReference type="AlphaFoldDB" id="A0A5N1IJ02"/>
<dbReference type="Proteomes" id="UP000326570">
    <property type="component" value="Unassembled WGS sequence"/>
</dbReference>
<dbReference type="EMBL" id="VTWT01000013">
    <property type="protein sequence ID" value="KAA9325259.1"/>
    <property type="molecule type" value="Genomic_DNA"/>
</dbReference>
<feature type="coiled-coil region" evidence="1">
    <location>
        <begin position="140"/>
        <end position="177"/>
    </location>
</feature>
<keyword evidence="1" id="KW-0175">Coiled coil</keyword>
<reference evidence="3 4" key="1">
    <citation type="submission" date="2019-09" db="EMBL/GenBank/DDBJ databases">
        <title>Genome sequence of Adhaeribacter sp. M2.</title>
        <authorList>
            <person name="Srinivasan S."/>
        </authorList>
    </citation>
    <scope>NUCLEOTIDE SEQUENCE [LARGE SCALE GENOMIC DNA]</scope>
    <source>
        <strain evidence="3 4">M2</strain>
    </source>
</reference>
<evidence type="ECO:0000313" key="4">
    <source>
        <dbReference type="Proteomes" id="UP000326570"/>
    </source>
</evidence>
<evidence type="ECO:0000313" key="3">
    <source>
        <dbReference type="EMBL" id="KAA9325259.1"/>
    </source>
</evidence>